<dbReference type="GO" id="GO:0005886">
    <property type="term" value="C:plasma membrane"/>
    <property type="evidence" value="ECO:0007669"/>
    <property type="project" value="UniProtKB-SubCell"/>
</dbReference>
<evidence type="ECO:0000313" key="7">
    <source>
        <dbReference type="EMBL" id="RAY10905.1"/>
    </source>
</evidence>
<dbReference type="Gene3D" id="1.20.1250.20">
    <property type="entry name" value="MFS general substrate transporter like domains"/>
    <property type="match status" value="2"/>
</dbReference>
<gene>
    <name evidence="7" type="ORF">DPM19_32715</name>
</gene>
<dbReference type="GO" id="GO:0022857">
    <property type="term" value="F:transmembrane transporter activity"/>
    <property type="evidence" value="ECO:0007669"/>
    <property type="project" value="InterPro"/>
</dbReference>
<dbReference type="AlphaFoldDB" id="A0A365GVV1"/>
<feature type="domain" description="Major facilitator superfamily (MFS) profile" evidence="6">
    <location>
        <begin position="217"/>
        <end position="398"/>
    </location>
</feature>
<reference evidence="7 8" key="1">
    <citation type="submission" date="2018-06" db="EMBL/GenBank/DDBJ databases">
        <title>Actinomadura craniellae sp. nov. isolated from marine sponge Craniella sp.</title>
        <authorList>
            <person name="Li L."/>
            <person name="Xu Q.H."/>
            <person name="Lin H.W."/>
            <person name="Lu Y.H."/>
        </authorList>
    </citation>
    <scope>NUCLEOTIDE SEQUENCE [LARGE SCALE GENOMIC DNA]</scope>
    <source>
        <strain evidence="7 8">LHW63021</strain>
    </source>
</reference>
<feature type="transmembrane region" description="Helical" evidence="5">
    <location>
        <begin position="283"/>
        <end position="300"/>
    </location>
</feature>
<feature type="transmembrane region" description="Helical" evidence="5">
    <location>
        <begin position="220"/>
        <end position="244"/>
    </location>
</feature>
<dbReference type="EMBL" id="QLYX01000023">
    <property type="protein sequence ID" value="RAY10905.1"/>
    <property type="molecule type" value="Genomic_DNA"/>
</dbReference>
<evidence type="ECO:0000313" key="8">
    <source>
        <dbReference type="Proteomes" id="UP000251891"/>
    </source>
</evidence>
<keyword evidence="3 5" id="KW-1133">Transmembrane helix</keyword>
<comment type="subcellular location">
    <subcellularLocation>
        <location evidence="1">Cell membrane</location>
        <topology evidence="1">Multi-pass membrane protein</topology>
    </subcellularLocation>
</comment>
<evidence type="ECO:0000256" key="4">
    <source>
        <dbReference type="ARBA" id="ARBA00023136"/>
    </source>
</evidence>
<name>A0A365GVV1_9ACTN</name>
<evidence type="ECO:0000256" key="2">
    <source>
        <dbReference type="ARBA" id="ARBA00022692"/>
    </source>
</evidence>
<evidence type="ECO:0000256" key="1">
    <source>
        <dbReference type="ARBA" id="ARBA00004651"/>
    </source>
</evidence>
<dbReference type="PANTHER" id="PTHR23542">
    <property type="match status" value="1"/>
</dbReference>
<comment type="caution">
    <text evidence="7">The sequence shown here is derived from an EMBL/GenBank/DDBJ whole genome shotgun (WGS) entry which is preliminary data.</text>
</comment>
<dbReference type="PANTHER" id="PTHR23542:SF1">
    <property type="entry name" value="MAJOR FACILITATOR SUPERFAMILY (MFS) PROFILE DOMAIN-CONTAINING PROTEIN"/>
    <property type="match status" value="1"/>
</dbReference>
<dbReference type="InterPro" id="IPR036259">
    <property type="entry name" value="MFS_trans_sf"/>
</dbReference>
<dbReference type="RefSeq" id="WP_111871976.1">
    <property type="nucleotide sequence ID" value="NZ_QLYX01000023.1"/>
</dbReference>
<dbReference type="InterPro" id="IPR020846">
    <property type="entry name" value="MFS_dom"/>
</dbReference>
<feature type="transmembrane region" description="Helical" evidence="5">
    <location>
        <begin position="371"/>
        <end position="389"/>
    </location>
</feature>
<proteinExistence type="predicted"/>
<dbReference type="Proteomes" id="UP000251891">
    <property type="component" value="Unassembled WGS sequence"/>
</dbReference>
<dbReference type="OrthoDB" id="9180256at2"/>
<feature type="transmembrane region" description="Helical" evidence="5">
    <location>
        <begin position="174"/>
        <end position="193"/>
    </location>
</feature>
<accession>A0A365GVV1</accession>
<dbReference type="Pfam" id="PF07690">
    <property type="entry name" value="MFS_1"/>
    <property type="match status" value="1"/>
</dbReference>
<feature type="transmembrane region" description="Helical" evidence="5">
    <location>
        <begin position="306"/>
        <end position="328"/>
    </location>
</feature>
<evidence type="ECO:0000256" key="5">
    <source>
        <dbReference type="SAM" id="Phobius"/>
    </source>
</evidence>
<keyword evidence="2 5" id="KW-0812">Transmembrane</keyword>
<organism evidence="7 8">
    <name type="scientific">Actinomadura craniellae</name>
    <dbReference type="NCBI Taxonomy" id="2231787"/>
    <lineage>
        <taxon>Bacteria</taxon>
        <taxon>Bacillati</taxon>
        <taxon>Actinomycetota</taxon>
        <taxon>Actinomycetes</taxon>
        <taxon>Streptosporangiales</taxon>
        <taxon>Thermomonosporaceae</taxon>
        <taxon>Actinomadura</taxon>
    </lineage>
</organism>
<keyword evidence="8" id="KW-1185">Reference proteome</keyword>
<feature type="transmembrane region" description="Helical" evidence="5">
    <location>
        <begin position="250"/>
        <end position="271"/>
    </location>
</feature>
<dbReference type="InterPro" id="IPR011701">
    <property type="entry name" value="MFS"/>
</dbReference>
<keyword evidence="4 5" id="KW-0472">Membrane</keyword>
<sequence length="398" mass="40522">MVGPYRDLLAVPGARVFVAAGFVGRMSMSMLGIGIVLFVSAVTGSYGIAGAVSAVCALCFAAASPVIGRLADRYGQRRVLVRLVPANTASAAVLVLCAEFGAPVWTLFTAAGAVGLTSPSLGAMVRARWTHALRARAGGPPLHTAFSFESVLDELIFVTGPVLVTFLATQVHPAGGVAAASLFTLVGSLVLAAQRRSQPPSQGDAGGRAGTALGVPGVRVLVVVFLMLGAVFGAVDVTAIAFAAEDGRRELAGVLLALYALGSGSAALWYGARSWTVPLDRRFLAGLLLMVAGLVPLALITRLHPMMFVIFFSGLAISPTIIPGYGLIERLVPAHRLTEGLTLVSTAVGIGVAVGASAAGQVVDARGAHTAFLLPLAAGVLAALVGLAGRRTLAIKQT</sequence>
<protein>
    <submittedName>
        <fullName evidence="7">MFS transporter</fullName>
    </submittedName>
</protein>
<evidence type="ECO:0000259" key="6">
    <source>
        <dbReference type="PROSITE" id="PS50850"/>
    </source>
</evidence>
<feature type="transmembrane region" description="Helical" evidence="5">
    <location>
        <begin position="46"/>
        <end position="67"/>
    </location>
</feature>
<dbReference type="SUPFAM" id="SSF103473">
    <property type="entry name" value="MFS general substrate transporter"/>
    <property type="match status" value="1"/>
</dbReference>
<feature type="transmembrane region" description="Helical" evidence="5">
    <location>
        <begin position="340"/>
        <end position="359"/>
    </location>
</feature>
<feature type="transmembrane region" description="Helical" evidence="5">
    <location>
        <begin position="16"/>
        <end position="40"/>
    </location>
</feature>
<dbReference type="PROSITE" id="PS50850">
    <property type="entry name" value="MFS"/>
    <property type="match status" value="1"/>
</dbReference>
<evidence type="ECO:0000256" key="3">
    <source>
        <dbReference type="ARBA" id="ARBA00022989"/>
    </source>
</evidence>